<feature type="domain" description="Radical SAM core" evidence="6">
    <location>
        <begin position="22"/>
        <end position="294"/>
    </location>
</feature>
<sequence length="388" mass="43593">MENSTPSKSPDWHFEQGPIRPPSEARSLLLRISRNCPWNRCTFCPVYKGQKFSLRSVEDVCADIDAVARHLQVLRRQCQEGGYASQGVWQLLHDRLPTQEQAPFRAAAHWLSGGLQSVFLQDADGLITGPARLTAILHHLRSTFPWPFRITAYTRSKTVLRFQVEELVALRKAGLTRLHIGLESGCDEVLEKVCKGATRDIHIRAGRRIRQAELELSEYFMPGLGGRALSERHARDSASALSAINPDFIRLRTLAIPEGIPLHDDWRSGRFQLCSSLEIALELLVFLENLDGFTGKLASDHALNLFEDLNGTLPDDIPRLVGMLREFIDLPDERRCLYLIGRRGGVLRGLQDLQDSGRESAAAALCEELGATVDNVEEICRLLLQRFI</sequence>
<dbReference type="SFLD" id="SFLDS00029">
    <property type="entry name" value="Radical_SAM"/>
    <property type="match status" value="1"/>
</dbReference>
<keyword evidence="3" id="KW-0479">Metal-binding</keyword>
<dbReference type="AlphaFoldDB" id="Q3A073"/>
<dbReference type="GO" id="GO:0046872">
    <property type="term" value="F:metal ion binding"/>
    <property type="evidence" value="ECO:0007669"/>
    <property type="project" value="UniProtKB-KW"/>
</dbReference>
<evidence type="ECO:0000256" key="3">
    <source>
        <dbReference type="ARBA" id="ARBA00022723"/>
    </source>
</evidence>
<reference evidence="8" key="1">
    <citation type="submission" date="2005-10" db="EMBL/GenBank/DDBJ databases">
        <title>Complete sequence of Pelobacter carbinolicus DSM 2380.</title>
        <authorList>
            <person name="Copeland A."/>
            <person name="Lucas S."/>
            <person name="Lapidus A."/>
            <person name="Barry K."/>
            <person name="Detter J.C."/>
            <person name="Glavina T."/>
            <person name="Hammon N."/>
            <person name="Israni S."/>
            <person name="Pitluck S."/>
            <person name="Chertkov O."/>
            <person name="Schmutz J."/>
            <person name="Larimer F."/>
            <person name="Land M."/>
            <person name="Kyrpides N."/>
            <person name="Ivanova N."/>
            <person name="Richardson P."/>
        </authorList>
    </citation>
    <scope>NUCLEOTIDE SEQUENCE [LARGE SCALE GENOMIC DNA]</scope>
    <source>
        <strain evidence="8">DSM 2380 / NBRC 103641 / GraBd1</strain>
    </source>
</reference>
<dbReference type="OrthoDB" id="5470216at2"/>
<dbReference type="PANTHER" id="PTHR43409:SF4">
    <property type="entry name" value="RADICAL SAM SUPERFAMILY PROTEIN"/>
    <property type="match status" value="1"/>
</dbReference>
<dbReference type="Proteomes" id="UP000002534">
    <property type="component" value="Chromosome"/>
</dbReference>
<dbReference type="SFLD" id="SFLDG01095">
    <property type="entry name" value="Uncharacterised_Radical_SAM_Su"/>
    <property type="match status" value="1"/>
</dbReference>
<dbReference type="SMART" id="SM00729">
    <property type="entry name" value="Elp3"/>
    <property type="match status" value="1"/>
</dbReference>
<dbReference type="STRING" id="338963.Pcar_2999"/>
<name>Q3A073_SYNC1</name>
<dbReference type="InterPro" id="IPR013785">
    <property type="entry name" value="Aldolase_TIM"/>
</dbReference>
<dbReference type="GO" id="GO:0051536">
    <property type="term" value="F:iron-sulfur cluster binding"/>
    <property type="evidence" value="ECO:0007669"/>
    <property type="project" value="UniProtKB-KW"/>
</dbReference>
<evidence type="ECO:0000256" key="4">
    <source>
        <dbReference type="ARBA" id="ARBA00023004"/>
    </source>
</evidence>
<dbReference type="PANTHER" id="PTHR43409">
    <property type="entry name" value="ANAEROBIC MAGNESIUM-PROTOPORPHYRIN IX MONOMETHYL ESTER CYCLASE-RELATED"/>
    <property type="match status" value="1"/>
</dbReference>
<keyword evidence="8" id="KW-1185">Reference proteome</keyword>
<dbReference type="RefSeq" id="WP_011342787.1">
    <property type="nucleotide sequence ID" value="NC_007498.2"/>
</dbReference>
<evidence type="ECO:0000256" key="5">
    <source>
        <dbReference type="ARBA" id="ARBA00023014"/>
    </source>
</evidence>
<gene>
    <name evidence="7" type="ordered locus">Pcar_2999</name>
</gene>
<reference evidence="7 8" key="2">
    <citation type="journal article" date="2012" name="BMC Genomics">
        <title>The genome of Pelobacter carbinolicus reveals surprising metabolic capabilities and physiological features.</title>
        <authorList>
            <person name="Aklujkar M."/>
            <person name="Haveman S.A."/>
            <person name="Didonato R.Jr."/>
            <person name="Chertkov O."/>
            <person name="Han C.S."/>
            <person name="Land M.L."/>
            <person name="Brown P."/>
            <person name="Lovley D.R."/>
        </authorList>
    </citation>
    <scope>NUCLEOTIDE SEQUENCE [LARGE SCALE GENOMIC DNA]</scope>
    <source>
        <strain evidence="8">DSM 2380 / NBRC 103641 / GraBd1</strain>
    </source>
</reference>
<evidence type="ECO:0000256" key="2">
    <source>
        <dbReference type="ARBA" id="ARBA00022691"/>
    </source>
</evidence>
<dbReference type="KEGG" id="pca:Pcar_2999"/>
<dbReference type="InterPro" id="IPR007197">
    <property type="entry name" value="rSAM"/>
</dbReference>
<protein>
    <submittedName>
        <fullName evidence="7">Radical SAM domain iron-sulfur cluster-binding oxidoreductase</fullName>
    </submittedName>
</protein>
<keyword evidence="5" id="KW-0411">Iron-sulfur</keyword>
<evidence type="ECO:0000259" key="6">
    <source>
        <dbReference type="PROSITE" id="PS51918"/>
    </source>
</evidence>
<dbReference type="GO" id="GO:0003824">
    <property type="term" value="F:catalytic activity"/>
    <property type="evidence" value="ECO:0007669"/>
    <property type="project" value="InterPro"/>
</dbReference>
<evidence type="ECO:0000313" key="7">
    <source>
        <dbReference type="EMBL" id="ABA90234.1"/>
    </source>
</evidence>
<dbReference type="eggNOG" id="COG1032">
    <property type="taxonomic scope" value="Bacteria"/>
</dbReference>
<dbReference type="PROSITE" id="PS51918">
    <property type="entry name" value="RADICAL_SAM"/>
    <property type="match status" value="1"/>
</dbReference>
<dbReference type="EMBL" id="CP000142">
    <property type="protein sequence ID" value="ABA90234.1"/>
    <property type="molecule type" value="Genomic_DNA"/>
</dbReference>
<dbReference type="Pfam" id="PF04055">
    <property type="entry name" value="Radical_SAM"/>
    <property type="match status" value="1"/>
</dbReference>
<dbReference type="InterPro" id="IPR051198">
    <property type="entry name" value="BchE-like"/>
</dbReference>
<accession>Q3A073</accession>
<organism evidence="7 8">
    <name type="scientific">Syntrophotalea carbinolica (strain DSM 2380 / NBRC 103641 / GraBd1)</name>
    <name type="common">Pelobacter carbinolicus</name>
    <dbReference type="NCBI Taxonomy" id="338963"/>
    <lineage>
        <taxon>Bacteria</taxon>
        <taxon>Pseudomonadati</taxon>
        <taxon>Thermodesulfobacteriota</taxon>
        <taxon>Desulfuromonadia</taxon>
        <taxon>Desulfuromonadales</taxon>
        <taxon>Syntrophotaleaceae</taxon>
        <taxon>Syntrophotalea</taxon>
    </lineage>
</organism>
<dbReference type="HOGENOM" id="CLU_044464_1_1_7"/>
<dbReference type="Gene3D" id="3.20.20.70">
    <property type="entry name" value="Aldolase class I"/>
    <property type="match status" value="1"/>
</dbReference>
<evidence type="ECO:0000313" key="8">
    <source>
        <dbReference type="Proteomes" id="UP000002534"/>
    </source>
</evidence>
<dbReference type="InterPro" id="IPR006638">
    <property type="entry name" value="Elp3/MiaA/NifB-like_rSAM"/>
</dbReference>
<keyword evidence="4" id="KW-0408">Iron</keyword>
<proteinExistence type="predicted"/>
<dbReference type="InterPro" id="IPR058240">
    <property type="entry name" value="rSAM_sf"/>
</dbReference>
<dbReference type="SUPFAM" id="SSF102114">
    <property type="entry name" value="Radical SAM enzymes"/>
    <property type="match status" value="2"/>
</dbReference>
<comment type="cofactor">
    <cofactor evidence="1">
        <name>[4Fe-4S] cluster</name>
        <dbReference type="ChEBI" id="CHEBI:49883"/>
    </cofactor>
</comment>
<keyword evidence="2" id="KW-0949">S-adenosyl-L-methionine</keyword>
<evidence type="ECO:0000256" key="1">
    <source>
        <dbReference type="ARBA" id="ARBA00001966"/>
    </source>
</evidence>